<dbReference type="PROSITE" id="PS51819">
    <property type="entry name" value="VOC"/>
    <property type="match status" value="2"/>
</dbReference>
<dbReference type="Gene3D" id="3.10.180.10">
    <property type="entry name" value="2,3-Dihydroxybiphenyl 1,2-Dioxygenase, domain 1"/>
    <property type="match status" value="2"/>
</dbReference>
<feature type="domain" description="VOC" evidence="2">
    <location>
        <begin position="10"/>
        <end position="151"/>
    </location>
</feature>
<dbReference type="InterPro" id="IPR029068">
    <property type="entry name" value="Glyas_Bleomycin-R_OHBP_Dase"/>
</dbReference>
<proteinExistence type="predicted"/>
<dbReference type="SUPFAM" id="SSF54593">
    <property type="entry name" value="Glyoxalase/Bleomycin resistance protein/Dihydroxybiphenyl dioxygenase"/>
    <property type="match status" value="2"/>
</dbReference>
<reference evidence="3 4" key="1">
    <citation type="submission" date="2020-08" db="EMBL/GenBank/DDBJ databases">
        <title>A Genomic Blueprint of the Chicken Gut Microbiome.</title>
        <authorList>
            <person name="Gilroy R."/>
            <person name="Ravi A."/>
            <person name="Getino M."/>
            <person name="Pursley I."/>
            <person name="Horton D.L."/>
            <person name="Alikhan N.-F."/>
            <person name="Baker D."/>
            <person name="Gharbi K."/>
            <person name="Hall N."/>
            <person name="Watson M."/>
            <person name="Adriaenssens E.M."/>
            <person name="Foster-Nyarko E."/>
            <person name="Jarju S."/>
            <person name="Secka A."/>
            <person name="Antonio M."/>
            <person name="Oren A."/>
            <person name="Chaudhuri R."/>
            <person name="La Ragione R.M."/>
            <person name="Hildebrand F."/>
            <person name="Pallen M.J."/>
        </authorList>
    </citation>
    <scope>NUCLEOTIDE SEQUENCE [LARGE SCALE GENOMIC DNA]</scope>
    <source>
        <strain evidence="3 4">Sa1BUA2</strain>
    </source>
</reference>
<protein>
    <submittedName>
        <fullName evidence="3">VOC family protein</fullName>
    </submittedName>
</protein>
<dbReference type="Pfam" id="PF13669">
    <property type="entry name" value="Glyoxalase_4"/>
    <property type="match status" value="2"/>
</dbReference>
<name>A0ABR8VK57_9BACI</name>
<dbReference type="PANTHER" id="PTHR43048:SF3">
    <property type="entry name" value="METHYLMALONYL-COA EPIMERASE, MITOCHONDRIAL"/>
    <property type="match status" value="1"/>
</dbReference>
<feature type="domain" description="VOC" evidence="2">
    <location>
        <begin position="175"/>
        <end position="316"/>
    </location>
</feature>
<organism evidence="3 4">
    <name type="scientific">Bacillus norwichensis</name>
    <dbReference type="NCBI Taxonomy" id="2762217"/>
    <lineage>
        <taxon>Bacteria</taxon>
        <taxon>Bacillati</taxon>
        <taxon>Bacillota</taxon>
        <taxon>Bacilli</taxon>
        <taxon>Bacillales</taxon>
        <taxon>Bacillaceae</taxon>
        <taxon>Bacillus</taxon>
    </lineage>
</organism>
<keyword evidence="1" id="KW-0479">Metal-binding</keyword>
<keyword evidence="4" id="KW-1185">Reference proteome</keyword>
<dbReference type="InterPro" id="IPR051785">
    <property type="entry name" value="MMCE/EMCE_epimerase"/>
</dbReference>
<evidence type="ECO:0000313" key="4">
    <source>
        <dbReference type="Proteomes" id="UP000648182"/>
    </source>
</evidence>
<dbReference type="PANTHER" id="PTHR43048">
    <property type="entry name" value="METHYLMALONYL-COA EPIMERASE"/>
    <property type="match status" value="1"/>
</dbReference>
<evidence type="ECO:0000259" key="2">
    <source>
        <dbReference type="PROSITE" id="PS51819"/>
    </source>
</evidence>
<gene>
    <name evidence="3" type="ORF">H9631_08590</name>
</gene>
<evidence type="ECO:0000313" key="3">
    <source>
        <dbReference type="EMBL" id="MBD8005138.1"/>
    </source>
</evidence>
<evidence type="ECO:0000256" key="1">
    <source>
        <dbReference type="ARBA" id="ARBA00022723"/>
    </source>
</evidence>
<sequence>MNKPLLGNNQINQLAFVVKDIDKANEAFTKLLGIRKTEPFLTGDSSVSKVIFKESPSESRSKLAFLNTPTVQFELIEPDENPGTMREFLDKVGEGIHHIAFDVDSIDSYLPVMEEKGYPVLQTGEFTFSEGRYVYIDTFADHKTLIELLESAEPRVTEWQKAEDENAGPLLGTNKVEQLAFVVKDLDAAADAYCKLLGVKKPEVIYSAPGELMNVIYKGEPTEAKSKYLFIDTPLIQIELIEPGDSPSTWKDHLDTYGEGAHHISFVVNDMDEKIKMLEEMGYPVIQIGNFYNGKGRYAYMDTTSTFKVIIELLERF</sequence>
<comment type="caution">
    <text evidence="3">The sequence shown here is derived from an EMBL/GenBank/DDBJ whole genome shotgun (WGS) entry which is preliminary data.</text>
</comment>
<dbReference type="RefSeq" id="WP_191811838.1">
    <property type="nucleotide sequence ID" value="NZ_JACSPV010000011.1"/>
</dbReference>
<dbReference type="Proteomes" id="UP000648182">
    <property type="component" value="Unassembled WGS sequence"/>
</dbReference>
<dbReference type="EMBL" id="JACSPV010000011">
    <property type="protein sequence ID" value="MBD8005138.1"/>
    <property type="molecule type" value="Genomic_DNA"/>
</dbReference>
<dbReference type="InterPro" id="IPR037523">
    <property type="entry name" value="VOC_core"/>
</dbReference>
<accession>A0ABR8VK57</accession>